<evidence type="ECO:0000313" key="1">
    <source>
        <dbReference type="EMBL" id="MBB4077511.1"/>
    </source>
</evidence>
<keyword evidence="2" id="KW-1185">Reference proteome</keyword>
<dbReference type="Proteomes" id="UP000576209">
    <property type="component" value="Unassembled WGS sequence"/>
</dbReference>
<dbReference type="GO" id="GO:0005975">
    <property type="term" value="P:carbohydrate metabolic process"/>
    <property type="evidence" value="ECO:0007669"/>
    <property type="project" value="InterPro"/>
</dbReference>
<name>A0A840DWX9_9BACT</name>
<dbReference type="Pfam" id="PF03746">
    <property type="entry name" value="LamB_YcsF"/>
    <property type="match status" value="1"/>
</dbReference>
<reference evidence="1 2" key="1">
    <citation type="submission" date="2020-08" db="EMBL/GenBank/DDBJ databases">
        <title>Genomic Encyclopedia of Type Strains, Phase IV (KMG-IV): sequencing the most valuable type-strain genomes for metagenomic binning, comparative biology and taxonomic classification.</title>
        <authorList>
            <person name="Goeker M."/>
        </authorList>
    </citation>
    <scope>NUCLEOTIDE SEQUENCE [LARGE SCALE GENOMIC DNA]</scope>
    <source>
        <strain evidence="1 2">DSM 105137</strain>
    </source>
</reference>
<sequence length="245" mass="26272">MAILLNADLGETWYDQQVGNDEEIMPYLDACNIACGFHGGDALTMLNTVKLAVHHGVAIGAHPSFPDRKNFGRLPMHLSPEVLHATLLYQISALAGMVKLVTGSGLHHVKPHGALYHYADKEAVAAGVLARVISDLGIPALFGPPWGELEKAAEVAGLSYFSEGFVDRRYEPSLLLRSRTKRDATIDDVAAAAEQAGLLASGRVRATDGNLYPIAVRTLCVHGDHAGAAERARAVRRTLDAIPPR</sequence>
<protein>
    <submittedName>
        <fullName evidence="1">UPF0271 protein</fullName>
    </submittedName>
</protein>
<dbReference type="CDD" id="cd10787">
    <property type="entry name" value="LamB_YcsF_like"/>
    <property type="match status" value="1"/>
</dbReference>
<dbReference type="Gene3D" id="3.20.20.370">
    <property type="entry name" value="Glycoside hydrolase/deacetylase"/>
    <property type="match status" value="1"/>
</dbReference>
<dbReference type="NCBIfam" id="NF003814">
    <property type="entry name" value="PRK05406.1-3"/>
    <property type="match status" value="1"/>
</dbReference>
<proteinExistence type="predicted"/>
<organism evidence="1 2">
    <name type="scientific">Neolewinella aquimaris</name>
    <dbReference type="NCBI Taxonomy" id="1835722"/>
    <lineage>
        <taxon>Bacteria</taxon>
        <taxon>Pseudomonadati</taxon>
        <taxon>Bacteroidota</taxon>
        <taxon>Saprospiria</taxon>
        <taxon>Saprospirales</taxon>
        <taxon>Lewinellaceae</taxon>
        <taxon>Neolewinella</taxon>
    </lineage>
</organism>
<dbReference type="InterPro" id="IPR005501">
    <property type="entry name" value="LamB/YcsF/PxpA-like"/>
</dbReference>
<gene>
    <name evidence="1" type="ORF">GGR28_000112</name>
</gene>
<dbReference type="EMBL" id="JACIFF010000001">
    <property type="protein sequence ID" value="MBB4077511.1"/>
    <property type="molecule type" value="Genomic_DNA"/>
</dbReference>
<dbReference type="PANTHER" id="PTHR30292">
    <property type="entry name" value="UNCHARACTERIZED PROTEIN YBGL-RELATED"/>
    <property type="match status" value="1"/>
</dbReference>
<dbReference type="InterPro" id="IPR011330">
    <property type="entry name" value="Glyco_hydro/deAcase_b/a-brl"/>
</dbReference>
<dbReference type="RefSeq" id="WP_183493774.1">
    <property type="nucleotide sequence ID" value="NZ_JACIFF010000001.1"/>
</dbReference>
<dbReference type="SUPFAM" id="SSF88713">
    <property type="entry name" value="Glycoside hydrolase/deacetylase"/>
    <property type="match status" value="1"/>
</dbReference>
<comment type="caution">
    <text evidence="1">The sequence shown here is derived from an EMBL/GenBank/DDBJ whole genome shotgun (WGS) entry which is preliminary data.</text>
</comment>
<accession>A0A840DWX9</accession>
<dbReference type="PANTHER" id="PTHR30292:SF0">
    <property type="entry name" value="5-OXOPROLINASE SUBUNIT A"/>
    <property type="match status" value="1"/>
</dbReference>
<evidence type="ECO:0000313" key="2">
    <source>
        <dbReference type="Proteomes" id="UP000576209"/>
    </source>
</evidence>
<dbReference type="AlphaFoldDB" id="A0A840DWX9"/>